<dbReference type="KEGG" id="lmi:LMXM_31_2570"/>
<feature type="region of interest" description="Disordered" evidence="1">
    <location>
        <begin position="1"/>
        <end position="32"/>
    </location>
</feature>
<dbReference type="AlphaFoldDB" id="E9B336"/>
<feature type="region of interest" description="Disordered" evidence="1">
    <location>
        <begin position="435"/>
        <end position="455"/>
    </location>
</feature>
<dbReference type="RefSeq" id="XP_003878104.1">
    <property type="nucleotide sequence ID" value="XM_003878055.1"/>
</dbReference>
<dbReference type="EMBL" id="FR799584">
    <property type="protein sequence ID" value="CBZ29652.1"/>
    <property type="molecule type" value="Genomic_DNA"/>
</dbReference>
<reference evidence="2 3" key="1">
    <citation type="journal article" date="2011" name="Genome Res.">
        <title>Chromosome and gene copy number variation allow major structural change between species and strains of Leishmania.</title>
        <authorList>
            <person name="Rogers M.B."/>
            <person name="Hilley J.D."/>
            <person name="Dickens N.J."/>
            <person name="Wilkes J."/>
            <person name="Bates P.A."/>
            <person name="Depledge D.P."/>
            <person name="Harris D."/>
            <person name="Her Y."/>
            <person name="Herzyk P."/>
            <person name="Imamura H."/>
            <person name="Otto T.D."/>
            <person name="Sanders M."/>
            <person name="Seeger K."/>
            <person name="Dujardin J.C."/>
            <person name="Berriman M."/>
            <person name="Smith D.F."/>
            <person name="Hertz-Fowler C."/>
            <person name="Mottram J.C."/>
        </authorList>
    </citation>
    <scope>NUCLEOTIDE SEQUENCE [LARGE SCALE GENOMIC DNA]</scope>
    <source>
        <strain evidence="2 3">MHOM/GT/2001/U1103</strain>
    </source>
</reference>
<name>E9B336_LEIMU</name>
<dbReference type="VEuPathDB" id="TriTrypDB:LmxM.31.2570"/>
<feature type="region of interest" description="Disordered" evidence="1">
    <location>
        <begin position="158"/>
        <end position="182"/>
    </location>
</feature>
<dbReference type="PhylomeDB" id="E9B336"/>
<feature type="compositionally biased region" description="Basic and acidic residues" evidence="1">
    <location>
        <begin position="22"/>
        <end position="32"/>
    </location>
</feature>
<feature type="compositionally biased region" description="Polar residues" evidence="1">
    <location>
        <begin position="122"/>
        <end position="140"/>
    </location>
</feature>
<feature type="region of interest" description="Disordered" evidence="1">
    <location>
        <begin position="322"/>
        <end position="355"/>
    </location>
</feature>
<evidence type="ECO:0000313" key="2">
    <source>
        <dbReference type="EMBL" id="CBZ29652.1"/>
    </source>
</evidence>
<feature type="compositionally biased region" description="Basic residues" evidence="1">
    <location>
        <begin position="83"/>
        <end position="92"/>
    </location>
</feature>
<sequence>MSDARSPARVRAPMDATVTNSKKAEEGHTGEHAACERLYRNVTKQADRRERRLQALREAQEADFQAKCTFHPSLSPVEEGHRERKATRRARAHSAGAGGMTGARGAEANLGGGRGVLPHRAMSSSAAQRTPSHSSRQFSAAQEKLQAAHPCHLTELRGRTEEETRPSLCTGVPRSKASEPPRTYLEEKGCRGLIGAGSEHLAHYVKGRQTPSASKVGPPRCGGALAVSTSPLDGISLADRPLQSESEPRSAPSGTCGTPQQHTPARSGVHEETTMTSNDGRAAVTTPQVFGRLFRDSDERAAVREFIQLMREKWVHTELYKPKAPSNGASAVARTHHDRQRRSSVRQRPPGAPCNKDTAAAIAIAAGGAAAPESTPHHADTNRPFAVGHTVFDAFYAEREELQRWREIRHLQAESDAGTCTFHPFVDARSRVLAEERSQRLSEGNGTAPETERERRARTAAGAEAEAAACRAPAHVSCPAFSQSQTMQSRRRQEELLTALLHECSGDAAECRFRPARSQVTGSVTEGKRSHLQIIDNHKPAQQRIGARMSCPGNTSVSVAAAATTPLSSSVKRTPRARGMWAPAGATRWDAAPASVKDPEQLTIDRAEGHEALRSVSPRSPQWNEGLCANVRLERAVGAADSPVAQHRSQCGMLHDDACVYSSCDANGMAGATAAPGPAGMHRLKAALGEDTGTVRIAGAASSAYLRQLESELQAALKDWSQCV</sequence>
<organism evidence="2 3">
    <name type="scientific">Leishmania mexicana (strain MHOM/GT/2001/U1103)</name>
    <dbReference type="NCBI Taxonomy" id="929439"/>
    <lineage>
        <taxon>Eukaryota</taxon>
        <taxon>Discoba</taxon>
        <taxon>Euglenozoa</taxon>
        <taxon>Kinetoplastea</taxon>
        <taxon>Metakinetoplastina</taxon>
        <taxon>Trypanosomatida</taxon>
        <taxon>Trypanosomatidae</taxon>
        <taxon>Leishmaniinae</taxon>
        <taxon>Leishmania</taxon>
    </lineage>
</organism>
<dbReference type="Proteomes" id="UP000007259">
    <property type="component" value="Chromosome 31"/>
</dbReference>
<dbReference type="GeneID" id="13453697"/>
<protein>
    <submittedName>
        <fullName evidence="2">Uncharacterized protein</fullName>
    </submittedName>
</protein>
<keyword evidence="3" id="KW-1185">Reference proteome</keyword>
<feature type="compositionally biased region" description="Polar residues" evidence="1">
    <location>
        <begin position="252"/>
        <end position="264"/>
    </location>
</feature>
<evidence type="ECO:0000256" key="1">
    <source>
        <dbReference type="SAM" id="MobiDB-lite"/>
    </source>
</evidence>
<proteinExistence type="predicted"/>
<dbReference type="OrthoDB" id="266907at2759"/>
<feature type="compositionally biased region" description="Basic residues" evidence="1">
    <location>
        <begin position="334"/>
        <end position="345"/>
    </location>
</feature>
<dbReference type="OMA" id="FQANCTF"/>
<feature type="region of interest" description="Disordered" evidence="1">
    <location>
        <begin position="209"/>
        <end position="277"/>
    </location>
</feature>
<accession>E9B336</accession>
<evidence type="ECO:0000313" key="3">
    <source>
        <dbReference type="Proteomes" id="UP000007259"/>
    </source>
</evidence>
<gene>
    <name evidence="2" type="ORF">LMXM_31_2570</name>
</gene>
<feature type="region of interest" description="Disordered" evidence="1">
    <location>
        <begin position="69"/>
        <end position="146"/>
    </location>
</feature>